<reference evidence="2" key="1">
    <citation type="submission" date="2016-11" db="EMBL/GenBank/DDBJ databases">
        <authorList>
            <person name="Jaros S."/>
            <person name="Januszkiewicz K."/>
            <person name="Wedrychowicz H."/>
        </authorList>
    </citation>
    <scope>NUCLEOTIDE SEQUENCE [LARGE SCALE GENOMIC DNA]</scope>
    <source>
        <strain evidence="2">DSM 19729</strain>
    </source>
</reference>
<evidence type="ECO:0000313" key="1">
    <source>
        <dbReference type="EMBL" id="PRZ21571.1"/>
    </source>
</evidence>
<dbReference type="Proteomes" id="UP000237771">
    <property type="component" value="Unassembled WGS sequence"/>
</dbReference>
<reference evidence="3" key="2">
    <citation type="submission" date="2016-11" db="EMBL/GenBank/DDBJ databases">
        <authorList>
            <person name="Varghese N."/>
            <person name="Submissions S."/>
        </authorList>
    </citation>
    <scope>NUCLEOTIDE SEQUENCE [LARGE SCALE GENOMIC DNA]</scope>
    <source>
        <strain evidence="3">DSM 19729</strain>
    </source>
</reference>
<gene>
    <name evidence="1" type="ORF">BC624_1089</name>
    <name evidence="2" type="ORF">SAMN05443373_1099</name>
</gene>
<evidence type="ECO:0000313" key="3">
    <source>
        <dbReference type="Proteomes" id="UP000184384"/>
    </source>
</evidence>
<evidence type="ECO:0000313" key="2">
    <source>
        <dbReference type="EMBL" id="SHH20067.1"/>
    </source>
</evidence>
<dbReference type="STRING" id="280093.SAMN05443373_1099"/>
<name>A0A1M5R0U9_9FLAO</name>
<dbReference type="Proteomes" id="UP000184384">
    <property type="component" value="Unassembled WGS sequence"/>
</dbReference>
<sequence>MEVICKEEQLRFVGGSGGYTWQQFVDAVNSGNLSSIPAGSYIMSSSGDSFSFFGEGLNEVIVLDKTPAYSSSGYSSWSWTNTTTGGSGSFFLDSIGYSDFYNGGSGSTSNGGDSPVDSFVNSMLSLVDSSDDNPYRNWTLETVANVFHGMGDSVNDFGIVLNATGIGAEVGVPLMTFGGTISLIGTGIDFFIDLRDNTIQSFDYAAWAITVGLEANSIVFGKFTTTTGEKIIFELSQNGIEYIKE</sequence>
<organism evidence="2 3">
    <name type="scientific">Flavobacterium granuli</name>
    <dbReference type="NCBI Taxonomy" id="280093"/>
    <lineage>
        <taxon>Bacteria</taxon>
        <taxon>Pseudomonadati</taxon>
        <taxon>Bacteroidota</taxon>
        <taxon>Flavobacteriia</taxon>
        <taxon>Flavobacteriales</taxon>
        <taxon>Flavobacteriaceae</taxon>
        <taxon>Flavobacterium</taxon>
    </lineage>
</organism>
<dbReference type="EMBL" id="FQWO01000009">
    <property type="protein sequence ID" value="SHH20067.1"/>
    <property type="molecule type" value="Genomic_DNA"/>
</dbReference>
<reference evidence="1 4" key="3">
    <citation type="submission" date="2018-03" db="EMBL/GenBank/DDBJ databases">
        <title>Genomic Encyclopedia of Archaeal and Bacterial Type Strains, Phase II (KMG-II): from individual species to whole genera.</title>
        <authorList>
            <person name="Goeker M."/>
        </authorList>
    </citation>
    <scope>NUCLEOTIDE SEQUENCE [LARGE SCALE GENOMIC DNA]</scope>
    <source>
        <strain evidence="1 4">DSM 17797</strain>
    </source>
</reference>
<protein>
    <submittedName>
        <fullName evidence="2">Uncharacterized protein</fullName>
    </submittedName>
</protein>
<dbReference type="AlphaFoldDB" id="A0A1M5R0U9"/>
<evidence type="ECO:0000313" key="4">
    <source>
        <dbReference type="Proteomes" id="UP000237771"/>
    </source>
</evidence>
<dbReference type="OrthoDB" id="9809206at2"/>
<keyword evidence="4" id="KW-1185">Reference proteome</keyword>
<accession>A0A1M5R0U9</accession>
<dbReference type="EMBL" id="PVUB01000008">
    <property type="protein sequence ID" value="PRZ21571.1"/>
    <property type="molecule type" value="Genomic_DNA"/>
</dbReference>
<dbReference type="RefSeq" id="WP_072944562.1">
    <property type="nucleotide sequence ID" value="NZ_FQWO01000009.1"/>
</dbReference>
<proteinExistence type="predicted"/>